<dbReference type="SUPFAM" id="SSF81383">
    <property type="entry name" value="F-box domain"/>
    <property type="match status" value="1"/>
</dbReference>
<evidence type="ECO:0000256" key="3">
    <source>
        <dbReference type="PROSITE-ProRule" id="PRU00221"/>
    </source>
</evidence>
<evidence type="ECO:0000259" key="4">
    <source>
        <dbReference type="PROSITE" id="PS50181"/>
    </source>
</evidence>
<name>A0ABN8SJS8_9CNID</name>
<dbReference type="SMART" id="SM00256">
    <property type="entry name" value="FBOX"/>
    <property type="match status" value="1"/>
</dbReference>
<accession>A0ABN8SJS8</accession>
<dbReference type="PRINTS" id="PR00320">
    <property type="entry name" value="GPROTEINBRPT"/>
</dbReference>
<evidence type="ECO:0000256" key="1">
    <source>
        <dbReference type="ARBA" id="ARBA00022574"/>
    </source>
</evidence>
<dbReference type="PROSITE" id="PS50082">
    <property type="entry name" value="WD_REPEATS_2"/>
    <property type="match status" value="2"/>
</dbReference>
<dbReference type="PANTHER" id="PTHR14604:SF4">
    <property type="entry name" value="F-BOX DOMAIN-CONTAINING PROTEIN"/>
    <property type="match status" value="1"/>
</dbReference>
<dbReference type="InterPro" id="IPR019775">
    <property type="entry name" value="WD40_repeat_CS"/>
</dbReference>
<feature type="repeat" description="WD" evidence="3">
    <location>
        <begin position="116"/>
        <end position="155"/>
    </location>
</feature>
<evidence type="ECO:0000313" key="5">
    <source>
        <dbReference type="EMBL" id="CAH3190023.1"/>
    </source>
</evidence>
<keyword evidence="2" id="KW-0677">Repeat</keyword>
<comment type="caution">
    <text evidence="5">The sequence shown here is derived from an EMBL/GenBank/DDBJ whole genome shotgun (WGS) entry which is preliminary data.</text>
</comment>
<dbReference type="InterPro" id="IPR001680">
    <property type="entry name" value="WD40_rpt"/>
</dbReference>
<dbReference type="PROSITE" id="PS00678">
    <property type="entry name" value="WD_REPEATS_1"/>
    <property type="match status" value="1"/>
</dbReference>
<dbReference type="Proteomes" id="UP001159427">
    <property type="component" value="Unassembled WGS sequence"/>
</dbReference>
<dbReference type="Pfam" id="PF00646">
    <property type="entry name" value="F-box"/>
    <property type="match status" value="1"/>
</dbReference>
<protein>
    <recommendedName>
        <fullName evidence="4">F-box domain-containing protein</fullName>
    </recommendedName>
</protein>
<dbReference type="Gene3D" id="2.130.10.10">
    <property type="entry name" value="YVTN repeat-like/Quinoprotein amine dehydrogenase"/>
    <property type="match status" value="2"/>
</dbReference>
<dbReference type="PROSITE" id="PS50181">
    <property type="entry name" value="FBOX"/>
    <property type="match status" value="1"/>
</dbReference>
<dbReference type="PANTHER" id="PTHR14604">
    <property type="entry name" value="WD40 REPEAT PF20"/>
    <property type="match status" value="1"/>
</dbReference>
<dbReference type="InterPro" id="IPR001810">
    <property type="entry name" value="F-box_dom"/>
</dbReference>
<gene>
    <name evidence="5" type="ORF">PEVE_00019991</name>
</gene>
<dbReference type="InterPro" id="IPR050995">
    <property type="entry name" value="WD-F-box_domain-protein"/>
</dbReference>
<feature type="domain" description="F-box" evidence="4">
    <location>
        <begin position="1"/>
        <end position="49"/>
    </location>
</feature>
<organism evidence="5 6">
    <name type="scientific">Porites evermanni</name>
    <dbReference type="NCBI Taxonomy" id="104178"/>
    <lineage>
        <taxon>Eukaryota</taxon>
        <taxon>Metazoa</taxon>
        <taxon>Cnidaria</taxon>
        <taxon>Anthozoa</taxon>
        <taxon>Hexacorallia</taxon>
        <taxon>Scleractinia</taxon>
        <taxon>Fungiina</taxon>
        <taxon>Poritidae</taxon>
        <taxon>Porites</taxon>
    </lineage>
</organism>
<dbReference type="Pfam" id="PF00400">
    <property type="entry name" value="WD40"/>
    <property type="match status" value="4"/>
</dbReference>
<dbReference type="InterPro" id="IPR015943">
    <property type="entry name" value="WD40/YVTN_repeat-like_dom_sf"/>
</dbReference>
<keyword evidence="6" id="KW-1185">Reference proteome</keyword>
<evidence type="ECO:0000313" key="6">
    <source>
        <dbReference type="Proteomes" id="UP001159427"/>
    </source>
</evidence>
<evidence type="ECO:0000256" key="2">
    <source>
        <dbReference type="ARBA" id="ARBA00022737"/>
    </source>
</evidence>
<dbReference type="InterPro" id="IPR036047">
    <property type="entry name" value="F-box-like_dom_sf"/>
</dbReference>
<keyword evidence="1 3" id="KW-0853">WD repeat</keyword>
<feature type="repeat" description="WD" evidence="3">
    <location>
        <begin position="209"/>
        <end position="248"/>
    </location>
</feature>
<reference evidence="5 6" key="1">
    <citation type="submission" date="2022-05" db="EMBL/GenBank/DDBJ databases">
        <authorList>
            <consortium name="Genoscope - CEA"/>
            <person name="William W."/>
        </authorList>
    </citation>
    <scope>NUCLEOTIDE SEQUENCE [LARGE SCALE GENOMIC DNA]</scope>
</reference>
<dbReference type="EMBL" id="CALNXI010002691">
    <property type="protein sequence ID" value="CAH3190023.1"/>
    <property type="molecule type" value="Genomic_DNA"/>
</dbReference>
<dbReference type="SMART" id="SM00320">
    <property type="entry name" value="WD40"/>
    <property type="match status" value="5"/>
</dbReference>
<dbReference type="Gene3D" id="1.20.1280.50">
    <property type="match status" value="1"/>
</dbReference>
<dbReference type="InterPro" id="IPR020472">
    <property type="entry name" value="WD40_PAC1"/>
</dbReference>
<dbReference type="SUPFAM" id="SSF50978">
    <property type="entry name" value="WD40 repeat-like"/>
    <property type="match status" value="1"/>
</dbReference>
<proteinExistence type="predicted"/>
<sequence>MNISQLPLELIDEILKHLDSISLVKSREVCRSWRALHFQRKYNLVWRCLCLRDIDWDILIEITGKRVVVGCEDPDSSYKNKKHASLMVDSVDWAAVYREWFRSRHIGKWPSMACEFNCHRGAVWDIKYSGDRLVTCGEDGTIRIWDSWTGHCVRSITAHQRAVLSISLRQALGSSPHADMPHDLMVSGSKDCSVKVWELNIPGPALVTLHGHVACVNCVAVESNLAASASDDGSIRVWDITTGQCCHELSNLGEWVKYVRFWTQETLLFVTDNCKSVLWSVKGWRPLSSVQLSDTTTQGSSSPLNPGVQGAVLRGQTSLVLTHSYGLFSWENQSDSSFIHNFSLIGEHTQNVQRGECLAMHGALVAIGTRSGAVFVYHLNGKWKDQFSKVHCVLHTSQSPVNAVAIADDGEGPVLATGGDNGIVKVLRWFPPSIQND</sequence>
<dbReference type="InterPro" id="IPR036322">
    <property type="entry name" value="WD40_repeat_dom_sf"/>
</dbReference>
<dbReference type="PROSITE" id="PS50294">
    <property type="entry name" value="WD_REPEATS_REGION"/>
    <property type="match status" value="2"/>
</dbReference>